<feature type="region of interest" description="Disordered" evidence="1">
    <location>
        <begin position="144"/>
        <end position="163"/>
    </location>
</feature>
<reference evidence="2 3" key="1">
    <citation type="journal article" date="2019" name="Int. J. Syst. Evol. Microbiol.">
        <title>The Global Catalogue of Microorganisms (GCM) 10K type strain sequencing project: providing services to taxonomists for standard genome sequencing and annotation.</title>
        <authorList>
            <consortium name="The Broad Institute Genomics Platform"/>
            <consortium name="The Broad Institute Genome Sequencing Center for Infectious Disease"/>
            <person name="Wu L."/>
            <person name="Ma J."/>
        </authorList>
    </citation>
    <scope>NUCLEOTIDE SEQUENCE [LARGE SCALE GENOMIC DNA]</scope>
    <source>
        <strain evidence="2 3">JCM 4395</strain>
    </source>
</reference>
<comment type="caution">
    <text evidence="2">The sequence shown here is derived from an EMBL/GenBank/DDBJ whole genome shotgun (WGS) entry which is preliminary data.</text>
</comment>
<evidence type="ECO:0000256" key="1">
    <source>
        <dbReference type="SAM" id="MobiDB-lite"/>
    </source>
</evidence>
<protein>
    <submittedName>
        <fullName evidence="2">Uncharacterized protein</fullName>
    </submittedName>
</protein>
<keyword evidence="3" id="KW-1185">Reference proteome</keyword>
<dbReference type="Proteomes" id="UP001501777">
    <property type="component" value="Unassembled WGS sequence"/>
</dbReference>
<accession>A0ABN3LSU9</accession>
<evidence type="ECO:0000313" key="3">
    <source>
        <dbReference type="Proteomes" id="UP001501777"/>
    </source>
</evidence>
<dbReference type="EMBL" id="BAAASG010000007">
    <property type="protein sequence ID" value="GAA2487575.1"/>
    <property type="molecule type" value="Genomic_DNA"/>
</dbReference>
<name>A0ABN3LSU9_STRLO</name>
<feature type="region of interest" description="Disordered" evidence="1">
    <location>
        <begin position="85"/>
        <end position="117"/>
    </location>
</feature>
<feature type="compositionally biased region" description="Basic and acidic residues" evidence="1">
    <location>
        <begin position="22"/>
        <end position="43"/>
    </location>
</feature>
<organism evidence="2 3">
    <name type="scientific">Streptomyces longisporus</name>
    <dbReference type="NCBI Taxonomy" id="1948"/>
    <lineage>
        <taxon>Bacteria</taxon>
        <taxon>Bacillati</taxon>
        <taxon>Actinomycetota</taxon>
        <taxon>Actinomycetes</taxon>
        <taxon>Kitasatosporales</taxon>
        <taxon>Streptomycetaceae</taxon>
        <taxon>Streptomyces</taxon>
    </lineage>
</organism>
<feature type="region of interest" description="Disordered" evidence="1">
    <location>
        <begin position="1"/>
        <end position="59"/>
    </location>
</feature>
<proteinExistence type="predicted"/>
<gene>
    <name evidence="2" type="ORF">GCM10010276_27550</name>
</gene>
<sequence length="163" mass="17131">MVSPFGVDRRSTKSSPRVRAGGGEEARALADDHRTGERHDRVDQPVVEPIAPATSPDRTVVPCPCGSGDAECLRARSVHEGCAKTASRQGKGQLPQGVRLFAPSGMGRGPVPPCRKAAPRATVTGMVRPQRGKCYSISGIYGTSERRAASGSRPEAHPPTLPA</sequence>
<evidence type="ECO:0000313" key="2">
    <source>
        <dbReference type="EMBL" id="GAA2487575.1"/>
    </source>
</evidence>